<dbReference type="GO" id="GO:0046872">
    <property type="term" value="F:metal ion binding"/>
    <property type="evidence" value="ECO:0007669"/>
    <property type="project" value="InterPro"/>
</dbReference>
<keyword evidence="2" id="KW-1185">Reference proteome</keyword>
<comment type="caution">
    <text evidence="1">The sequence shown here is derived from an EMBL/GenBank/DDBJ whole genome shotgun (WGS) entry which is preliminary data.</text>
</comment>
<dbReference type="EMBL" id="WQNF01000071">
    <property type="protein sequence ID" value="MVT71314.1"/>
    <property type="molecule type" value="Genomic_DNA"/>
</dbReference>
<evidence type="ECO:0000313" key="2">
    <source>
        <dbReference type="Proteomes" id="UP000436468"/>
    </source>
</evidence>
<dbReference type="GO" id="GO:0019441">
    <property type="term" value="P:L-tryptophan catabolic process to kynurenine"/>
    <property type="evidence" value="ECO:0007669"/>
    <property type="project" value="InterPro"/>
</dbReference>
<dbReference type="Proteomes" id="UP000436468">
    <property type="component" value="Unassembled WGS sequence"/>
</dbReference>
<protein>
    <submittedName>
        <fullName evidence="1">Uncharacterized protein</fullName>
    </submittedName>
</protein>
<proteinExistence type="predicted"/>
<dbReference type="AlphaFoldDB" id="A0A844T5K0"/>
<sequence length="446" mass="50026">MMMAQARDLDTGVCPDRRSPARLSFALYCNVLLSICSPEADQMNTNPPVQLTANFSISTREQSPHPAQGLFSHNSVGIAGRQRKRPLGLLSDFVTDELPHRVEEIRCSEQPNEEVQLLGRSINAILSKADYDAQLLSLPQSDFGIAKTDIHYIVNCLYQTSAFAGLNPMDAERTVGDSLNRLARLSCQRQPSIDVLSYEDVILTNPLQSDPRLYCLGAAGVEERDFCLGHQLIEGDLQSAMDALLELRDTIDVDPRQCLTRCLKHLDSAIYVLTRFHERMSADLFRQFRAHYVKNPYKNRLGPSGRFSARMVAVSVLLMGEELFHQSPQFYRDIYRLSDHYPQACIREVFRWLVPDNGSGELAPTWLEGGGAAFPRSATVSSAVERHGYEIGKLRASCVRALDQFTRMHRNTALKYTIEPGHSVSGAEAEECVEAILCQRLLTARY</sequence>
<accession>A0A844T5K0</accession>
<name>A0A844T5K0_9BRAD</name>
<evidence type="ECO:0000313" key="1">
    <source>
        <dbReference type="EMBL" id="MVT71314.1"/>
    </source>
</evidence>
<reference evidence="1 2" key="1">
    <citation type="submission" date="2019-12" db="EMBL/GenBank/DDBJ databases">
        <title>Draft genome sequences Bradyrhizobium cajani AMBPC1010, Bradyrhizobium pachyrhizi AMBPC1040 and Bradyrhizobium yuanmingense ALSPC3051, three plant growth promoting strains isolated from nodules of Cajanus cajan L. in Dominican Republic.</title>
        <authorList>
            <person name="Flores-Felix J.D."/>
            <person name="Araujo J."/>
            <person name="Diaz-Alcantara C."/>
            <person name="Gonzalez-Andres F."/>
            <person name="Velazquez E."/>
        </authorList>
    </citation>
    <scope>NUCLEOTIDE SEQUENCE [LARGE SCALE GENOMIC DNA]</scope>
    <source>
        <strain evidence="1 2">1040</strain>
    </source>
</reference>
<organism evidence="1 2">
    <name type="scientific">Bradyrhizobium pachyrhizi</name>
    <dbReference type="NCBI Taxonomy" id="280333"/>
    <lineage>
        <taxon>Bacteria</taxon>
        <taxon>Pseudomonadati</taxon>
        <taxon>Pseudomonadota</taxon>
        <taxon>Alphaproteobacteria</taxon>
        <taxon>Hyphomicrobiales</taxon>
        <taxon>Nitrobacteraceae</taxon>
        <taxon>Bradyrhizobium</taxon>
    </lineage>
</organism>
<dbReference type="InterPro" id="IPR037217">
    <property type="entry name" value="Trp/Indoleamine_2_3_dOase-like"/>
</dbReference>
<dbReference type="GO" id="GO:0020037">
    <property type="term" value="F:heme binding"/>
    <property type="evidence" value="ECO:0007669"/>
    <property type="project" value="InterPro"/>
</dbReference>
<dbReference type="SUPFAM" id="SSF140959">
    <property type="entry name" value="Indolic compounds 2,3-dioxygenase-like"/>
    <property type="match status" value="1"/>
</dbReference>
<gene>
    <name evidence="1" type="ORF">GPL21_40675</name>
</gene>